<dbReference type="OrthoDB" id="1606438at2759"/>
<dbReference type="InterPro" id="IPR012967">
    <property type="entry name" value="COMT_dimerisation"/>
</dbReference>
<evidence type="ECO:0000256" key="11">
    <source>
        <dbReference type="SAM" id="MobiDB-lite"/>
    </source>
</evidence>
<dbReference type="Ensembl" id="ENSLLET00000006720.1">
    <property type="protein sequence ID" value="ENSLLEP00000006450.1"/>
    <property type="gene ID" value="ENSLLEG00000004083.1"/>
</dbReference>
<evidence type="ECO:0000256" key="6">
    <source>
        <dbReference type="ARBA" id="ARBA00037926"/>
    </source>
</evidence>
<dbReference type="InterPro" id="IPR029063">
    <property type="entry name" value="SAM-dependent_MTases_sf"/>
</dbReference>
<comment type="function">
    <text evidence="5">Catalyzes the transfer of a methyl group onto N-acetylserotonin, producing melatonin (N-acetyl-5-methoxytryptamine).</text>
</comment>
<evidence type="ECO:0000256" key="5">
    <source>
        <dbReference type="ARBA" id="ARBA00037645"/>
    </source>
</evidence>
<name>A0A8C5P9D5_9ANUR</name>
<evidence type="ECO:0000313" key="15">
    <source>
        <dbReference type="Proteomes" id="UP000694569"/>
    </source>
</evidence>
<sequence length="415" mass="46084">MPRLPGAPPLLTMPLGSSGAGEGQWRKTLSCVQVYQLFKRESQSVSSVKQRENGGNMNSKSDHCETVLQETSSSKSNDIKILQDCVHGFLASKVLFTACELGIFEILAESMTPLTSKCVAEHIGASINRTTCLLNACVALKFLEKDCQNEEVCYKNTELSRLYLTKTSCKSMLRTMIHYSNEVFPAFMLLKDCVRQGVPLCRLTSESKGNDCFKHMYRSEESILQFMQFMDSSTFLFGKEESISTFDLSCFKTICDLGGCTGRLAKTCGSLYPESSIIVYDLPKIIQVACEHFTGGDSKISFQQGNFFEDPIPDADLFILSHILHDWDDEMCLKLLKKVYMACNPGGGILIIDAVLNEAEEGPAIIHLQNVVMQMICDGKERTATEFKTLLVTAGFKDIQFSTKGIITNGILARK</sequence>
<feature type="domain" description="O-methyltransferase dimerisation" evidence="13">
    <location>
        <begin position="85"/>
        <end position="165"/>
    </location>
</feature>
<evidence type="ECO:0000256" key="9">
    <source>
        <dbReference type="ARBA" id="ARBA00043054"/>
    </source>
</evidence>
<dbReference type="Proteomes" id="UP000694569">
    <property type="component" value="Unplaced"/>
</dbReference>
<dbReference type="GeneTree" id="ENSGT00940000161561"/>
<dbReference type="GO" id="GO:0017096">
    <property type="term" value="F:acetylserotonin O-methyltransferase activity"/>
    <property type="evidence" value="ECO:0007669"/>
    <property type="project" value="UniProtKB-EC"/>
</dbReference>
<dbReference type="InterPro" id="IPR036388">
    <property type="entry name" value="WH-like_DNA-bd_sf"/>
</dbReference>
<dbReference type="GO" id="GO:0030187">
    <property type="term" value="P:melatonin biosynthetic process"/>
    <property type="evidence" value="ECO:0007669"/>
    <property type="project" value="UniProtKB-KW"/>
</dbReference>
<dbReference type="SUPFAM" id="SSF46785">
    <property type="entry name" value="Winged helix' DNA-binding domain"/>
    <property type="match status" value="1"/>
</dbReference>
<reference evidence="14" key="1">
    <citation type="submission" date="2025-08" db="UniProtKB">
        <authorList>
            <consortium name="Ensembl"/>
        </authorList>
    </citation>
    <scope>IDENTIFICATION</scope>
</reference>
<evidence type="ECO:0000313" key="14">
    <source>
        <dbReference type="Ensembl" id="ENSLLEP00000006450.1"/>
    </source>
</evidence>
<proteinExistence type="predicted"/>
<evidence type="ECO:0000256" key="2">
    <source>
        <dbReference type="ARBA" id="ARBA00022603"/>
    </source>
</evidence>
<evidence type="ECO:0000259" key="13">
    <source>
        <dbReference type="Pfam" id="PF08100"/>
    </source>
</evidence>
<dbReference type="AlphaFoldDB" id="A0A8C5P9D5"/>
<comment type="subunit">
    <text evidence="1">Homodimer.</text>
</comment>
<dbReference type="InterPro" id="IPR001077">
    <property type="entry name" value="COMT_C"/>
</dbReference>
<evidence type="ECO:0000256" key="3">
    <source>
        <dbReference type="ARBA" id="ARBA00022679"/>
    </source>
</evidence>
<dbReference type="GO" id="GO:0032259">
    <property type="term" value="P:methylation"/>
    <property type="evidence" value="ECO:0007669"/>
    <property type="project" value="UniProtKB-KW"/>
</dbReference>
<dbReference type="FunFam" id="1.10.10.10:FF:000358">
    <property type="entry name" value="Acetylserotonin O-methyltransferase"/>
    <property type="match status" value="1"/>
</dbReference>
<dbReference type="Gene3D" id="1.10.10.10">
    <property type="entry name" value="Winged helix-like DNA-binding domain superfamily/Winged helix DNA-binding domain"/>
    <property type="match status" value="1"/>
</dbReference>
<evidence type="ECO:0000259" key="12">
    <source>
        <dbReference type="Pfam" id="PF00891"/>
    </source>
</evidence>
<feature type="region of interest" description="Disordered" evidence="11">
    <location>
        <begin position="1"/>
        <end position="20"/>
    </location>
</feature>
<dbReference type="PROSITE" id="PS51683">
    <property type="entry name" value="SAM_OMT_II"/>
    <property type="match status" value="1"/>
</dbReference>
<accession>A0A8C5P9D5</accession>
<feature type="domain" description="O-methyltransferase C-terminal" evidence="12">
    <location>
        <begin position="189"/>
        <end position="397"/>
    </location>
</feature>
<evidence type="ECO:0000256" key="10">
    <source>
        <dbReference type="ARBA" id="ARBA00043260"/>
    </source>
</evidence>
<keyword evidence="4" id="KW-0949">S-adenosyl-L-methionine</keyword>
<dbReference type="SUPFAM" id="SSF53335">
    <property type="entry name" value="S-adenosyl-L-methionine-dependent methyltransferases"/>
    <property type="match status" value="1"/>
</dbReference>
<comment type="pathway">
    <text evidence="6">Aromatic compound metabolism; melatonin biosynthesis; melatonin from serotonin: step 1/2.</text>
</comment>
<dbReference type="GO" id="GO:0046983">
    <property type="term" value="F:protein dimerization activity"/>
    <property type="evidence" value="ECO:0007669"/>
    <property type="project" value="InterPro"/>
</dbReference>
<dbReference type="FunFam" id="3.40.50.150:FF:000146">
    <property type="entry name" value="Acetylserotonin O-methyltransferase"/>
    <property type="match status" value="1"/>
</dbReference>
<dbReference type="Pfam" id="PF00891">
    <property type="entry name" value="Methyltransf_2"/>
    <property type="match status" value="1"/>
</dbReference>
<dbReference type="PANTHER" id="PTHR43712">
    <property type="entry name" value="PUTATIVE (AFU_ORTHOLOGUE AFUA_4G14580)-RELATED"/>
    <property type="match status" value="1"/>
</dbReference>
<evidence type="ECO:0000256" key="4">
    <source>
        <dbReference type="ARBA" id="ARBA00022691"/>
    </source>
</evidence>
<dbReference type="Gene3D" id="3.40.50.150">
    <property type="entry name" value="Vaccinia Virus protein VP39"/>
    <property type="match status" value="1"/>
</dbReference>
<evidence type="ECO:0000256" key="7">
    <source>
        <dbReference type="ARBA" id="ARBA00039116"/>
    </source>
</evidence>
<dbReference type="EC" id="2.1.1.4" evidence="7"/>
<keyword evidence="3" id="KW-0808">Transferase</keyword>
<organism evidence="14 15">
    <name type="scientific">Leptobrachium leishanense</name>
    <name type="common">Leishan spiny toad</name>
    <dbReference type="NCBI Taxonomy" id="445787"/>
    <lineage>
        <taxon>Eukaryota</taxon>
        <taxon>Metazoa</taxon>
        <taxon>Chordata</taxon>
        <taxon>Craniata</taxon>
        <taxon>Vertebrata</taxon>
        <taxon>Euteleostomi</taxon>
        <taxon>Amphibia</taxon>
        <taxon>Batrachia</taxon>
        <taxon>Anura</taxon>
        <taxon>Pelobatoidea</taxon>
        <taxon>Megophryidae</taxon>
        <taxon>Leptobrachium</taxon>
    </lineage>
</organism>
<reference evidence="14" key="2">
    <citation type="submission" date="2025-09" db="UniProtKB">
        <authorList>
            <consortium name="Ensembl"/>
        </authorList>
    </citation>
    <scope>IDENTIFICATION</scope>
</reference>
<evidence type="ECO:0000256" key="8">
    <source>
        <dbReference type="ARBA" id="ARBA00040730"/>
    </source>
</evidence>
<dbReference type="InterPro" id="IPR016461">
    <property type="entry name" value="COMT-like"/>
</dbReference>
<evidence type="ECO:0000256" key="1">
    <source>
        <dbReference type="ARBA" id="ARBA00011738"/>
    </source>
</evidence>
<protein>
    <recommendedName>
        <fullName evidence="8">Acetylserotonin O-methyltransferase</fullName>
        <ecNumber evidence="7">2.1.1.4</ecNumber>
    </recommendedName>
    <alternativeName>
        <fullName evidence="9">Hydroxyindole O-methyltransferase</fullName>
    </alternativeName>
</protein>
<keyword evidence="2" id="KW-0489">Methyltransferase</keyword>
<dbReference type="PANTHER" id="PTHR43712:SF2">
    <property type="entry name" value="O-METHYLTRANSFERASE CICE"/>
    <property type="match status" value="1"/>
</dbReference>
<keyword evidence="10" id="KW-0471">Melatonin biosynthesis</keyword>
<dbReference type="Pfam" id="PF08100">
    <property type="entry name" value="Dimerisation"/>
    <property type="match status" value="1"/>
</dbReference>
<dbReference type="InterPro" id="IPR036390">
    <property type="entry name" value="WH_DNA-bd_sf"/>
</dbReference>
<keyword evidence="15" id="KW-1185">Reference proteome</keyword>